<evidence type="ECO:0000313" key="2">
    <source>
        <dbReference type="EMBL" id="RDI45721.1"/>
    </source>
</evidence>
<dbReference type="SUPFAM" id="SSF53756">
    <property type="entry name" value="UDP-Glycosyltransferase/glycogen phosphorylase"/>
    <property type="match status" value="1"/>
</dbReference>
<protein>
    <submittedName>
        <fullName evidence="2">Glycosyltransferase involved in cell wall biosynthesis</fullName>
    </submittedName>
</protein>
<proteinExistence type="predicted"/>
<dbReference type="PANTHER" id="PTHR12526:SF630">
    <property type="entry name" value="GLYCOSYLTRANSFERASE"/>
    <property type="match status" value="1"/>
</dbReference>
<dbReference type="Pfam" id="PF00534">
    <property type="entry name" value="Glycos_transf_1"/>
    <property type="match status" value="1"/>
</dbReference>
<feature type="domain" description="Glycosyl transferase family 1" evidence="1">
    <location>
        <begin position="228"/>
        <end position="378"/>
    </location>
</feature>
<accession>A0A370GQD7</accession>
<evidence type="ECO:0000259" key="1">
    <source>
        <dbReference type="Pfam" id="PF00534"/>
    </source>
</evidence>
<keyword evidence="2" id="KW-0808">Transferase</keyword>
<dbReference type="Proteomes" id="UP000255326">
    <property type="component" value="Unassembled WGS sequence"/>
</dbReference>
<dbReference type="PANTHER" id="PTHR12526">
    <property type="entry name" value="GLYCOSYLTRANSFERASE"/>
    <property type="match status" value="1"/>
</dbReference>
<evidence type="ECO:0000313" key="3">
    <source>
        <dbReference type="Proteomes" id="UP000255326"/>
    </source>
</evidence>
<dbReference type="CDD" id="cd03811">
    <property type="entry name" value="GT4_GT28_WabH-like"/>
    <property type="match status" value="1"/>
</dbReference>
<dbReference type="Gene3D" id="3.40.50.2000">
    <property type="entry name" value="Glycogen Phosphorylase B"/>
    <property type="match status" value="2"/>
</dbReference>
<dbReference type="RefSeq" id="WP_114744539.1">
    <property type="nucleotide sequence ID" value="NZ_QQAY01000002.1"/>
</dbReference>
<comment type="caution">
    <text evidence="2">The sequence shown here is derived from an EMBL/GenBank/DDBJ whole genome shotgun (WGS) entry which is preliminary data.</text>
</comment>
<dbReference type="OrthoDB" id="9813638at2"/>
<sequence length="396" mass="45473">MKKKLLFVIESLDCAGAEKSLVTLLSLLDYTRFEVDLMLFAHGEMLEKLVPEDVTILKPLSYLTFAKLNMKSAFLQSLKLKNFDYLKARLKYSWAIRKKKCGNIKKARLFWKNISSVIEDSPKTYDIAISYSQGVPTFYVAEKVKAEKKYAWVNTSYKLEDKEKIFQKNFYQVFTKIIAVSDTAKNIFLKVYPEFSPKINVIYDINDFELISKMSYLGKSFEGNFSGNKILTIGRLSEGKGYDIALEACKKLKNYGIDFKWYVLGKGPLENQIKNYIKDNDLESHFILIGVEANPYSKIKNSDIYVQTSKFEGFGLAIAEARMLNVPVVTTNFDSVYNQMINGKNGLVVEMNSEAVFQGILKLIQNQSLKKEIIDYLKNEKKGNLEELDKFYQLIG</sequence>
<keyword evidence="3" id="KW-1185">Reference proteome</keyword>
<dbReference type="GO" id="GO:0016757">
    <property type="term" value="F:glycosyltransferase activity"/>
    <property type="evidence" value="ECO:0007669"/>
    <property type="project" value="InterPro"/>
</dbReference>
<dbReference type="AlphaFoldDB" id="A0A370GQD7"/>
<dbReference type="EMBL" id="QQAY01000002">
    <property type="protein sequence ID" value="RDI45721.1"/>
    <property type="molecule type" value="Genomic_DNA"/>
</dbReference>
<dbReference type="InterPro" id="IPR001296">
    <property type="entry name" value="Glyco_trans_1"/>
</dbReference>
<name>A0A370GQD7_9BACI</name>
<organism evidence="2 3">
    <name type="scientific">Falsibacillus pallidus</name>
    <dbReference type="NCBI Taxonomy" id="493781"/>
    <lineage>
        <taxon>Bacteria</taxon>
        <taxon>Bacillati</taxon>
        <taxon>Bacillota</taxon>
        <taxon>Bacilli</taxon>
        <taxon>Bacillales</taxon>
        <taxon>Bacillaceae</taxon>
        <taxon>Falsibacillus</taxon>
    </lineage>
</organism>
<reference evidence="2 3" key="1">
    <citation type="submission" date="2018-07" db="EMBL/GenBank/DDBJ databases">
        <title>Genomic Encyclopedia of Type Strains, Phase IV (KMG-IV): sequencing the most valuable type-strain genomes for metagenomic binning, comparative biology and taxonomic classification.</title>
        <authorList>
            <person name="Goeker M."/>
        </authorList>
    </citation>
    <scope>NUCLEOTIDE SEQUENCE [LARGE SCALE GENOMIC DNA]</scope>
    <source>
        <strain evidence="2 3">DSM 25281</strain>
    </source>
</reference>
<gene>
    <name evidence="2" type="ORF">DFR59_102354</name>
</gene>